<accession>X1F406</accession>
<dbReference type="EMBL" id="BARU01006984">
    <property type="protein sequence ID" value="GAH39672.1"/>
    <property type="molecule type" value="Genomic_DNA"/>
</dbReference>
<gene>
    <name evidence="1" type="ORF">S03H2_13770</name>
</gene>
<dbReference type="AlphaFoldDB" id="X1F406"/>
<organism evidence="1">
    <name type="scientific">marine sediment metagenome</name>
    <dbReference type="NCBI Taxonomy" id="412755"/>
    <lineage>
        <taxon>unclassified sequences</taxon>
        <taxon>metagenomes</taxon>
        <taxon>ecological metagenomes</taxon>
    </lineage>
</organism>
<feature type="non-terminal residue" evidence="1">
    <location>
        <position position="1"/>
    </location>
</feature>
<comment type="caution">
    <text evidence="1">The sequence shown here is derived from an EMBL/GenBank/DDBJ whole genome shotgun (WGS) entry which is preliminary data.</text>
</comment>
<protein>
    <submittedName>
        <fullName evidence="1">Uncharacterized protein</fullName>
    </submittedName>
</protein>
<name>X1F406_9ZZZZ</name>
<reference evidence="1" key="1">
    <citation type="journal article" date="2014" name="Front. Microbiol.">
        <title>High frequency of phylogenetically diverse reductive dehalogenase-homologous genes in deep subseafloor sedimentary metagenomes.</title>
        <authorList>
            <person name="Kawai M."/>
            <person name="Futagami T."/>
            <person name="Toyoda A."/>
            <person name="Takaki Y."/>
            <person name="Nishi S."/>
            <person name="Hori S."/>
            <person name="Arai W."/>
            <person name="Tsubouchi T."/>
            <person name="Morono Y."/>
            <person name="Uchiyama I."/>
            <person name="Ito T."/>
            <person name="Fujiyama A."/>
            <person name="Inagaki F."/>
            <person name="Takami H."/>
        </authorList>
    </citation>
    <scope>NUCLEOTIDE SEQUENCE</scope>
    <source>
        <strain evidence="1">Expedition CK06-06</strain>
    </source>
</reference>
<proteinExistence type="predicted"/>
<evidence type="ECO:0000313" key="1">
    <source>
        <dbReference type="EMBL" id="GAH39672.1"/>
    </source>
</evidence>
<sequence length="58" mass="6666">DFDLKENWLNAGPASVMDFGLPDGLMNRVQTRNYGKNLILHLLGRYDQIHFKLYAAVD</sequence>